<evidence type="ECO:0000259" key="2">
    <source>
        <dbReference type="SMART" id="SM00226"/>
    </source>
</evidence>
<dbReference type="Pfam" id="PF01451">
    <property type="entry name" value="LMWPc"/>
    <property type="match status" value="1"/>
</dbReference>
<proteinExistence type="predicted"/>
<dbReference type="SUPFAM" id="SSF52788">
    <property type="entry name" value="Phosphotyrosine protein phosphatases I"/>
    <property type="match status" value="1"/>
</dbReference>
<dbReference type="InterPro" id="IPR036196">
    <property type="entry name" value="Ptyr_pPase_sf"/>
</dbReference>
<name>A0A2H0V5H4_9BACT</name>
<dbReference type="PANTHER" id="PTHR43428">
    <property type="entry name" value="ARSENATE REDUCTASE"/>
    <property type="match status" value="1"/>
</dbReference>
<dbReference type="SMART" id="SM00226">
    <property type="entry name" value="LMWPc"/>
    <property type="match status" value="1"/>
</dbReference>
<feature type="domain" description="Phosphotyrosine protein phosphatase I" evidence="2">
    <location>
        <begin position="1"/>
        <end position="130"/>
    </location>
</feature>
<organism evidence="3 4">
    <name type="scientific">Candidatus Falkowbacteria bacterium CG10_big_fil_rev_8_21_14_0_10_39_11</name>
    <dbReference type="NCBI Taxonomy" id="1974565"/>
    <lineage>
        <taxon>Bacteria</taxon>
        <taxon>Candidatus Falkowiibacteriota</taxon>
    </lineage>
</organism>
<reference evidence="4" key="1">
    <citation type="submission" date="2017-09" db="EMBL/GenBank/DDBJ databases">
        <title>Depth-based differentiation of microbial function through sediment-hosted aquifers and enrichment of novel symbionts in the deep terrestrial subsurface.</title>
        <authorList>
            <person name="Probst A.J."/>
            <person name="Ladd B."/>
            <person name="Jarett J.K."/>
            <person name="Geller-Mcgrath D.E."/>
            <person name="Sieber C.M.K."/>
            <person name="Emerson J.B."/>
            <person name="Anantharaman K."/>
            <person name="Thomas B.C."/>
            <person name="Malmstrom R."/>
            <person name="Stieglmeier M."/>
            <person name="Klingl A."/>
            <person name="Woyke T."/>
            <person name="Ryan C.M."/>
            <person name="Banfield J.F."/>
        </authorList>
    </citation>
    <scope>NUCLEOTIDE SEQUENCE [LARGE SCALE GENOMIC DNA]</scope>
</reference>
<evidence type="ECO:0000313" key="4">
    <source>
        <dbReference type="Proteomes" id="UP000229901"/>
    </source>
</evidence>
<dbReference type="GO" id="GO:0046685">
    <property type="term" value="P:response to arsenic-containing substance"/>
    <property type="evidence" value="ECO:0007669"/>
    <property type="project" value="UniProtKB-KW"/>
</dbReference>
<accession>A0A2H0V5H4</accession>
<comment type="caution">
    <text evidence="3">The sequence shown here is derived from an EMBL/GenBank/DDBJ whole genome shotgun (WGS) entry which is preliminary data.</text>
</comment>
<evidence type="ECO:0000313" key="3">
    <source>
        <dbReference type="EMBL" id="PIR94311.1"/>
    </source>
</evidence>
<sequence>MKVLFVCHGNVGRSQMAEAYFNFFTQSKRAISAGVDPTTPSRYSHPTKEIIQVMNEEQIDVSGQRVKLLNEEMVVGVDKIYVMCKKEQCPEFLREMLIVVYWDVVDPFKMDVVGTRLIRDQIKDKIVLLV</sequence>
<dbReference type="PANTHER" id="PTHR43428:SF1">
    <property type="entry name" value="ARSENATE REDUCTASE"/>
    <property type="match status" value="1"/>
</dbReference>
<evidence type="ECO:0000256" key="1">
    <source>
        <dbReference type="ARBA" id="ARBA00022849"/>
    </source>
</evidence>
<gene>
    <name evidence="3" type="ORF">COT97_02370</name>
</gene>
<dbReference type="Gene3D" id="3.40.50.2300">
    <property type="match status" value="1"/>
</dbReference>
<dbReference type="Proteomes" id="UP000229901">
    <property type="component" value="Unassembled WGS sequence"/>
</dbReference>
<dbReference type="InterPro" id="IPR023485">
    <property type="entry name" value="Ptyr_pPase"/>
</dbReference>
<dbReference type="AlphaFoldDB" id="A0A2H0V5H4"/>
<protein>
    <submittedName>
        <fullName evidence="3">Low molecular weight phosphatase family protein</fullName>
    </submittedName>
</protein>
<dbReference type="EMBL" id="PFAP01000011">
    <property type="protein sequence ID" value="PIR94311.1"/>
    <property type="molecule type" value="Genomic_DNA"/>
</dbReference>
<keyword evidence="1" id="KW-0059">Arsenical resistance</keyword>